<sequence length="364" mass="40613">MDLFSAGTSTLPVISLAFQIATEVNKLSSFLKSISEAPKEIESIFEDLSFFNILFARIKETDKLHAADNVTMEALKKCKKSIDALTEIVDSLAPVIASPSSIKRKWAGVEAVLKKEKILKVKTNLQEAKLDLIAAQIVSLEQAYQPSPLPVCPQISPSNTANAAKTPFGSACCPGSASLLEYEQSINTLRVFLSSGQEIADVATGGHLFDLVLREDNEYIFKRGDSESTLPSQWLLRDVVPAVEPYLLGETWWEECLLVCIRSSTHHPCLADTLRKCSITTVRSVLIIFIFTLMHDTHLDERKRKEFQLLAQYSDGLSFICKRPTGKLCSPMSIALEYGTSFLKFRELLRILDWDIGELIHREV</sequence>
<name>A0A2J6RIG6_HYAVF</name>
<reference evidence="1 2" key="1">
    <citation type="submission" date="2016-04" db="EMBL/GenBank/DDBJ databases">
        <title>A degradative enzymes factory behind the ericoid mycorrhizal symbiosis.</title>
        <authorList>
            <consortium name="DOE Joint Genome Institute"/>
            <person name="Martino E."/>
            <person name="Morin E."/>
            <person name="Grelet G."/>
            <person name="Kuo A."/>
            <person name="Kohler A."/>
            <person name="Daghino S."/>
            <person name="Barry K."/>
            <person name="Choi C."/>
            <person name="Cichocki N."/>
            <person name="Clum A."/>
            <person name="Copeland A."/>
            <person name="Hainaut M."/>
            <person name="Haridas S."/>
            <person name="Labutti K."/>
            <person name="Lindquist E."/>
            <person name="Lipzen A."/>
            <person name="Khouja H.-R."/>
            <person name="Murat C."/>
            <person name="Ohm R."/>
            <person name="Olson A."/>
            <person name="Spatafora J."/>
            <person name="Veneault-Fourrey C."/>
            <person name="Henrissat B."/>
            <person name="Grigoriev I."/>
            <person name="Martin F."/>
            <person name="Perotto S."/>
        </authorList>
    </citation>
    <scope>NUCLEOTIDE SEQUENCE [LARGE SCALE GENOMIC DNA]</scope>
    <source>
        <strain evidence="1 2">F</strain>
    </source>
</reference>
<dbReference type="Proteomes" id="UP000235786">
    <property type="component" value="Unassembled WGS sequence"/>
</dbReference>
<gene>
    <name evidence="1" type="ORF">L207DRAFT_635657</name>
</gene>
<accession>A0A2J6RIG6</accession>
<evidence type="ECO:0000313" key="1">
    <source>
        <dbReference type="EMBL" id="PMD38287.1"/>
    </source>
</evidence>
<evidence type="ECO:0000313" key="2">
    <source>
        <dbReference type="Proteomes" id="UP000235786"/>
    </source>
</evidence>
<proteinExistence type="predicted"/>
<protein>
    <recommendedName>
        <fullName evidence="3">Fungal N-terminal domain-containing protein</fullName>
    </recommendedName>
</protein>
<dbReference type="OrthoDB" id="3200163at2759"/>
<dbReference type="STRING" id="1149755.A0A2J6RIG6"/>
<keyword evidence="2" id="KW-1185">Reference proteome</keyword>
<organism evidence="1 2">
    <name type="scientific">Hyaloscypha variabilis (strain UAMH 11265 / GT02V1 / F)</name>
    <name type="common">Meliniomyces variabilis</name>
    <dbReference type="NCBI Taxonomy" id="1149755"/>
    <lineage>
        <taxon>Eukaryota</taxon>
        <taxon>Fungi</taxon>
        <taxon>Dikarya</taxon>
        <taxon>Ascomycota</taxon>
        <taxon>Pezizomycotina</taxon>
        <taxon>Leotiomycetes</taxon>
        <taxon>Helotiales</taxon>
        <taxon>Hyaloscyphaceae</taxon>
        <taxon>Hyaloscypha</taxon>
        <taxon>Hyaloscypha variabilis</taxon>
    </lineage>
</organism>
<evidence type="ECO:0008006" key="3">
    <source>
        <dbReference type="Google" id="ProtNLM"/>
    </source>
</evidence>
<dbReference type="EMBL" id="KZ613948">
    <property type="protein sequence ID" value="PMD38287.1"/>
    <property type="molecule type" value="Genomic_DNA"/>
</dbReference>
<dbReference type="AlphaFoldDB" id="A0A2J6RIG6"/>